<dbReference type="EMBL" id="WUEY01000024">
    <property type="protein sequence ID" value="NEI73981.1"/>
    <property type="molecule type" value="Genomic_DNA"/>
</dbReference>
<dbReference type="Proteomes" id="UP000483035">
    <property type="component" value="Unassembled WGS sequence"/>
</dbReference>
<accession>A0A6L9UF18</accession>
<evidence type="ECO:0000313" key="2">
    <source>
        <dbReference type="Proteomes" id="UP000483035"/>
    </source>
</evidence>
<organism evidence="1 2">
    <name type="scientific">Rhizobium lusitanum</name>
    <dbReference type="NCBI Taxonomy" id="293958"/>
    <lineage>
        <taxon>Bacteria</taxon>
        <taxon>Pseudomonadati</taxon>
        <taxon>Pseudomonadota</taxon>
        <taxon>Alphaproteobacteria</taxon>
        <taxon>Hyphomicrobiales</taxon>
        <taxon>Rhizobiaceae</taxon>
        <taxon>Rhizobium/Agrobacterium group</taxon>
        <taxon>Rhizobium</taxon>
    </lineage>
</organism>
<dbReference type="RefSeq" id="WP_163992800.1">
    <property type="nucleotide sequence ID" value="NZ_WUEY01000024.1"/>
</dbReference>
<gene>
    <name evidence="1" type="ORF">GR212_30950</name>
</gene>
<comment type="caution">
    <text evidence="1">The sequence shown here is derived from an EMBL/GenBank/DDBJ whole genome shotgun (WGS) entry which is preliminary data.</text>
</comment>
<sequence>MADSENSRTLPANTRVNILSCTTDFLAGLRDRAVDAADTDPALAKWLEWHEAHREFGLRCRLQQHLETQLVHTVGFPSIHIDVPGHSDTGFVRDEADIEFLLKGDNLAEARDEAKKALAAQIGLWNTADKFVGYTKAKEAERVACDRDFALAEELSDMPARSIAGVIAKLNVVMSLGIPSPDSDELPWPQLCSVMSDLLDLHRKQSDLPAVDKAVAPIPEVAALRTRQR</sequence>
<name>A0A6L9UF18_9HYPH</name>
<dbReference type="AlphaFoldDB" id="A0A6L9UF18"/>
<protein>
    <submittedName>
        <fullName evidence="1">Uncharacterized protein</fullName>
    </submittedName>
</protein>
<reference evidence="1 2" key="1">
    <citation type="submission" date="2019-12" db="EMBL/GenBank/DDBJ databases">
        <title>Rhizobium genotypes associated with high levels of biological nitrogen fixation by grain legumes in a temperate-maritime cropping system.</title>
        <authorList>
            <person name="Maluk M."/>
            <person name="Francesc Ferrando Molina F."/>
            <person name="Lopez Del Egido L."/>
            <person name="Lafos M."/>
            <person name="Langarica-Fuentes A."/>
            <person name="Gebre Yohannes G."/>
            <person name="Young M.W."/>
            <person name="Martin P."/>
            <person name="Gantlett R."/>
            <person name="Kenicer G."/>
            <person name="Hawes C."/>
            <person name="Begg G.S."/>
            <person name="Quilliam R.S."/>
            <person name="Squire G.R."/>
            <person name="Poole P.S."/>
            <person name="Young P.W."/>
            <person name="Iannetta P.M."/>
            <person name="James E.K."/>
        </authorList>
    </citation>
    <scope>NUCLEOTIDE SEQUENCE [LARGE SCALE GENOMIC DNA]</scope>
    <source>
        <strain evidence="1 2">JHI1118</strain>
    </source>
</reference>
<proteinExistence type="predicted"/>
<evidence type="ECO:0000313" key="1">
    <source>
        <dbReference type="EMBL" id="NEI73981.1"/>
    </source>
</evidence>